<feature type="non-terminal residue" evidence="1">
    <location>
        <position position="66"/>
    </location>
</feature>
<comment type="caution">
    <text evidence="1">The sequence shown here is derived from an EMBL/GenBank/DDBJ whole genome shotgun (WGS) entry which is preliminary data.</text>
</comment>
<dbReference type="AlphaFoldDB" id="A0A9N9JQ56"/>
<organism evidence="1 2">
    <name type="scientific">Dentiscutata erythropus</name>
    <dbReference type="NCBI Taxonomy" id="1348616"/>
    <lineage>
        <taxon>Eukaryota</taxon>
        <taxon>Fungi</taxon>
        <taxon>Fungi incertae sedis</taxon>
        <taxon>Mucoromycota</taxon>
        <taxon>Glomeromycotina</taxon>
        <taxon>Glomeromycetes</taxon>
        <taxon>Diversisporales</taxon>
        <taxon>Gigasporaceae</taxon>
        <taxon>Dentiscutata</taxon>
    </lineage>
</organism>
<accession>A0A9N9JQ56</accession>
<gene>
    <name evidence="1" type="ORF">DERYTH_LOCUS21634</name>
</gene>
<dbReference type="OrthoDB" id="7699982at2759"/>
<sequence>TFGNHLDTQGKVIDKELGLRNFQHTGKALCTIWQYDKIFGRPVYCEYIDKQPMPFLDVVFEKNAHD</sequence>
<proteinExistence type="predicted"/>
<name>A0A9N9JQ56_9GLOM</name>
<dbReference type="Proteomes" id="UP000789405">
    <property type="component" value="Unassembled WGS sequence"/>
</dbReference>
<evidence type="ECO:0000313" key="2">
    <source>
        <dbReference type="Proteomes" id="UP000789405"/>
    </source>
</evidence>
<reference evidence="1" key="1">
    <citation type="submission" date="2021-06" db="EMBL/GenBank/DDBJ databases">
        <authorList>
            <person name="Kallberg Y."/>
            <person name="Tangrot J."/>
            <person name="Rosling A."/>
        </authorList>
    </citation>
    <scope>NUCLEOTIDE SEQUENCE</scope>
    <source>
        <strain evidence="1">MA453B</strain>
    </source>
</reference>
<keyword evidence="2" id="KW-1185">Reference proteome</keyword>
<evidence type="ECO:0000313" key="1">
    <source>
        <dbReference type="EMBL" id="CAG8792100.1"/>
    </source>
</evidence>
<dbReference type="EMBL" id="CAJVPY010028077">
    <property type="protein sequence ID" value="CAG8792100.1"/>
    <property type="molecule type" value="Genomic_DNA"/>
</dbReference>
<feature type="non-terminal residue" evidence="1">
    <location>
        <position position="1"/>
    </location>
</feature>
<protein>
    <submittedName>
        <fullName evidence="1">9779_t:CDS:1</fullName>
    </submittedName>
</protein>